<proteinExistence type="predicted"/>
<evidence type="ECO:0000256" key="1">
    <source>
        <dbReference type="SAM" id="Phobius"/>
    </source>
</evidence>
<evidence type="ECO:0000259" key="2">
    <source>
        <dbReference type="Pfam" id="PF01757"/>
    </source>
</evidence>
<feature type="transmembrane region" description="Helical" evidence="1">
    <location>
        <begin position="170"/>
        <end position="190"/>
    </location>
</feature>
<dbReference type="AlphaFoldDB" id="A0A8J3E2E8"/>
<dbReference type="GO" id="GO:0016747">
    <property type="term" value="F:acyltransferase activity, transferring groups other than amino-acyl groups"/>
    <property type="evidence" value="ECO:0007669"/>
    <property type="project" value="InterPro"/>
</dbReference>
<dbReference type="Pfam" id="PF01757">
    <property type="entry name" value="Acyl_transf_3"/>
    <property type="match status" value="1"/>
</dbReference>
<reference evidence="3" key="2">
    <citation type="submission" date="2020-09" db="EMBL/GenBank/DDBJ databases">
        <authorList>
            <person name="Sun Q."/>
            <person name="Zhou Y."/>
        </authorList>
    </citation>
    <scope>NUCLEOTIDE SEQUENCE</scope>
    <source>
        <strain evidence="3">CGMCC 1.15725</strain>
    </source>
</reference>
<feature type="domain" description="Acyltransferase 3" evidence="2">
    <location>
        <begin position="9"/>
        <end position="295"/>
    </location>
</feature>
<reference evidence="3" key="1">
    <citation type="journal article" date="2014" name="Int. J. Syst. Evol. Microbiol.">
        <title>Complete genome sequence of Corynebacterium casei LMG S-19264T (=DSM 44701T), isolated from a smear-ripened cheese.</title>
        <authorList>
            <consortium name="US DOE Joint Genome Institute (JGI-PGF)"/>
            <person name="Walter F."/>
            <person name="Albersmeier A."/>
            <person name="Kalinowski J."/>
            <person name="Ruckert C."/>
        </authorList>
    </citation>
    <scope>NUCLEOTIDE SEQUENCE</scope>
    <source>
        <strain evidence="3">CGMCC 1.15725</strain>
    </source>
</reference>
<organism evidence="3 4">
    <name type="scientific">Aliidongia dinghuensis</name>
    <dbReference type="NCBI Taxonomy" id="1867774"/>
    <lineage>
        <taxon>Bacteria</taxon>
        <taxon>Pseudomonadati</taxon>
        <taxon>Pseudomonadota</taxon>
        <taxon>Alphaproteobacteria</taxon>
        <taxon>Rhodospirillales</taxon>
        <taxon>Dongiaceae</taxon>
        <taxon>Aliidongia</taxon>
    </lineage>
</organism>
<keyword evidence="1" id="KW-0472">Membrane</keyword>
<keyword evidence="3" id="KW-0808">Transferase</keyword>
<protein>
    <submittedName>
        <fullName evidence="3">Acyltransferase</fullName>
    </submittedName>
</protein>
<dbReference type="Proteomes" id="UP000646365">
    <property type="component" value="Unassembled WGS sequence"/>
</dbReference>
<name>A0A8J3E2E8_9PROT</name>
<keyword evidence="1" id="KW-0812">Transmembrane</keyword>
<keyword evidence="1" id="KW-1133">Transmembrane helix</keyword>
<dbReference type="InterPro" id="IPR002656">
    <property type="entry name" value="Acyl_transf_3_dom"/>
</dbReference>
<evidence type="ECO:0000313" key="4">
    <source>
        <dbReference type="Proteomes" id="UP000646365"/>
    </source>
</evidence>
<evidence type="ECO:0000313" key="3">
    <source>
        <dbReference type="EMBL" id="GGF10411.1"/>
    </source>
</evidence>
<sequence>MWRFGQYLQTAVMLFFVLSGFVIAYVLDCREHDAAVYVRKRLARLYSVVLPALLLTAVCDAIGQHHNPDLYFEGPWSYPRDGQPLHYISTLFLLNQTWLAPNMEPGINTPFWSLSFEAFYYALIGLAVFASGSFRALSILLVSLLAGPAVLGLFPIWLLGFGLYHLSRRWVLPAFPGALAAVLGLVLLLSSPMLRASLPNLASDLVHREAFIADYVDGLAFALHLYGMMSLERWTSRMLGPWKSPIRWFSSLTFPLYLFHRPLIQLFAAIPIAEPSAWTQRIYLLAGTLLVIVIVGRRCVPWKTSLDRGLRTLQRRVASQSV</sequence>
<dbReference type="EMBL" id="BMJQ01000003">
    <property type="protein sequence ID" value="GGF10411.1"/>
    <property type="molecule type" value="Genomic_DNA"/>
</dbReference>
<keyword evidence="4" id="KW-1185">Reference proteome</keyword>
<feature type="transmembrane region" description="Helical" evidence="1">
    <location>
        <begin position="43"/>
        <end position="63"/>
    </location>
</feature>
<comment type="caution">
    <text evidence="3">The sequence shown here is derived from an EMBL/GenBank/DDBJ whole genome shotgun (WGS) entry which is preliminary data.</text>
</comment>
<feature type="transmembrane region" description="Helical" evidence="1">
    <location>
        <begin position="6"/>
        <end position="27"/>
    </location>
</feature>
<feature type="transmembrane region" description="Helical" evidence="1">
    <location>
        <begin position="111"/>
        <end position="130"/>
    </location>
</feature>
<accession>A0A8J3E2E8</accession>
<keyword evidence="3" id="KW-0012">Acyltransferase</keyword>
<feature type="transmembrane region" description="Helical" evidence="1">
    <location>
        <begin position="136"/>
        <end position="158"/>
    </location>
</feature>
<gene>
    <name evidence="3" type="ORF">GCM10011611_15020</name>
</gene>